<keyword evidence="16" id="KW-1185">Reference proteome</keyword>
<dbReference type="InterPro" id="IPR001650">
    <property type="entry name" value="Helicase_C-like"/>
</dbReference>
<dbReference type="FunFam" id="3.40.50.300:FF:002059">
    <property type="entry name" value="ADP-dependent DNA helicase RecQ"/>
    <property type="match status" value="1"/>
</dbReference>
<gene>
    <name evidence="15" type="ORF">BIW11_08090</name>
</gene>
<dbReference type="Pfam" id="PF00570">
    <property type="entry name" value="HRDC"/>
    <property type="match status" value="1"/>
</dbReference>
<reference evidence="15 16" key="1">
    <citation type="journal article" date="2017" name="Gigascience">
        <title>Draft genome of the honey bee ectoparasitic mite, Tropilaelaps mercedesae, is shaped by the parasitic life history.</title>
        <authorList>
            <person name="Dong X."/>
            <person name="Armstrong S.D."/>
            <person name="Xia D."/>
            <person name="Makepeace B.L."/>
            <person name="Darby A.C."/>
            <person name="Kadowaki T."/>
        </authorList>
    </citation>
    <scope>NUCLEOTIDE SEQUENCE [LARGE SCALE GENOMIC DNA]</scope>
    <source>
        <strain evidence="15">Wuxi-XJTLU</strain>
    </source>
</reference>
<dbReference type="InterPro" id="IPR044876">
    <property type="entry name" value="HRDC_dom_sf"/>
</dbReference>
<dbReference type="GO" id="GO:0016887">
    <property type="term" value="F:ATP hydrolysis activity"/>
    <property type="evidence" value="ECO:0007669"/>
    <property type="project" value="RHEA"/>
</dbReference>
<dbReference type="AlphaFoldDB" id="A0A1V9XRG2"/>
<dbReference type="PROSITE" id="PS51194">
    <property type="entry name" value="HELICASE_CTER"/>
    <property type="match status" value="1"/>
</dbReference>
<organism evidence="15 16">
    <name type="scientific">Tropilaelaps mercedesae</name>
    <dbReference type="NCBI Taxonomy" id="418985"/>
    <lineage>
        <taxon>Eukaryota</taxon>
        <taxon>Metazoa</taxon>
        <taxon>Ecdysozoa</taxon>
        <taxon>Arthropoda</taxon>
        <taxon>Chelicerata</taxon>
        <taxon>Arachnida</taxon>
        <taxon>Acari</taxon>
        <taxon>Parasitiformes</taxon>
        <taxon>Mesostigmata</taxon>
        <taxon>Gamasina</taxon>
        <taxon>Dermanyssoidea</taxon>
        <taxon>Laelapidae</taxon>
        <taxon>Tropilaelaps</taxon>
    </lineage>
</organism>
<comment type="catalytic activity">
    <reaction evidence="9 11">
        <text>Couples ATP hydrolysis with the unwinding of duplex DNA by translocating in the 3'-5' direction.</text>
        <dbReference type="EC" id="5.6.2.4"/>
    </reaction>
</comment>
<evidence type="ECO:0000256" key="10">
    <source>
        <dbReference type="ARBA" id="ARBA00049360"/>
    </source>
</evidence>
<feature type="domain" description="Helicase ATP-binding" evidence="13">
    <location>
        <begin position="3"/>
        <end position="171"/>
    </location>
</feature>
<dbReference type="InParanoid" id="A0A1V9XRG2"/>
<evidence type="ECO:0000313" key="16">
    <source>
        <dbReference type="Proteomes" id="UP000192247"/>
    </source>
</evidence>
<comment type="caution">
    <text evidence="15">The sequence shown here is derived from an EMBL/GenBank/DDBJ whole genome shotgun (WGS) entry which is preliminary data.</text>
</comment>
<dbReference type="GO" id="GO:0006260">
    <property type="term" value="P:DNA replication"/>
    <property type="evidence" value="ECO:0007669"/>
    <property type="project" value="InterPro"/>
</dbReference>
<dbReference type="Pfam" id="PF00270">
    <property type="entry name" value="DEAD"/>
    <property type="match status" value="1"/>
</dbReference>
<evidence type="ECO:0000256" key="3">
    <source>
        <dbReference type="ARBA" id="ARBA00022741"/>
    </source>
</evidence>
<dbReference type="GO" id="GO:0000724">
    <property type="term" value="P:double-strand break repair via homologous recombination"/>
    <property type="evidence" value="ECO:0007669"/>
    <property type="project" value="TreeGrafter"/>
</dbReference>
<dbReference type="EC" id="5.6.2.4" evidence="11"/>
<keyword evidence="5 11" id="KW-0347">Helicase</keyword>
<dbReference type="CDD" id="cd17920">
    <property type="entry name" value="DEXHc_RecQ"/>
    <property type="match status" value="1"/>
</dbReference>
<dbReference type="Pfam" id="PF09382">
    <property type="entry name" value="RQC"/>
    <property type="match status" value="1"/>
</dbReference>
<evidence type="ECO:0000256" key="1">
    <source>
        <dbReference type="ARBA" id="ARBA00001947"/>
    </source>
</evidence>
<dbReference type="Gene3D" id="1.10.150.80">
    <property type="entry name" value="HRDC domain"/>
    <property type="match status" value="1"/>
</dbReference>
<keyword evidence="6 11" id="KW-0067">ATP-binding</keyword>
<dbReference type="GO" id="GO:0005694">
    <property type="term" value="C:chromosome"/>
    <property type="evidence" value="ECO:0007669"/>
    <property type="project" value="TreeGrafter"/>
</dbReference>
<dbReference type="Pfam" id="PF14493">
    <property type="entry name" value="HTH_40"/>
    <property type="match status" value="1"/>
</dbReference>
<dbReference type="InterPro" id="IPR002121">
    <property type="entry name" value="HRDC_dom"/>
</dbReference>
<dbReference type="PROSITE" id="PS51192">
    <property type="entry name" value="HELICASE_ATP_BIND_1"/>
    <property type="match status" value="1"/>
</dbReference>
<evidence type="ECO:0000259" key="13">
    <source>
        <dbReference type="PROSITE" id="PS51192"/>
    </source>
</evidence>
<dbReference type="SMART" id="SM00341">
    <property type="entry name" value="HRDC"/>
    <property type="match status" value="1"/>
</dbReference>
<dbReference type="SUPFAM" id="SSF47819">
    <property type="entry name" value="HRDC-like"/>
    <property type="match status" value="1"/>
</dbReference>
<keyword evidence="8" id="KW-0413">Isomerase</keyword>
<dbReference type="GO" id="GO:0005737">
    <property type="term" value="C:cytoplasm"/>
    <property type="evidence" value="ECO:0007669"/>
    <property type="project" value="TreeGrafter"/>
</dbReference>
<dbReference type="PANTHER" id="PTHR13710:SF120">
    <property type="entry name" value="BIFUNCTIONAL 3'-5' EXONUCLEASE_ATP-DEPENDENT HELICASE WRN"/>
    <property type="match status" value="1"/>
</dbReference>
<dbReference type="SMART" id="SM00487">
    <property type="entry name" value="DEXDc"/>
    <property type="match status" value="1"/>
</dbReference>
<dbReference type="GO" id="GO:0005634">
    <property type="term" value="C:nucleus"/>
    <property type="evidence" value="ECO:0007669"/>
    <property type="project" value="UniProtKB-SubCell"/>
</dbReference>
<dbReference type="GO" id="GO:0003677">
    <property type="term" value="F:DNA binding"/>
    <property type="evidence" value="ECO:0007669"/>
    <property type="project" value="UniProtKB-KW"/>
</dbReference>
<dbReference type="PANTHER" id="PTHR13710">
    <property type="entry name" value="DNA HELICASE RECQ FAMILY MEMBER"/>
    <property type="match status" value="1"/>
</dbReference>
<evidence type="ECO:0000256" key="2">
    <source>
        <dbReference type="ARBA" id="ARBA00005446"/>
    </source>
</evidence>
<evidence type="ECO:0000256" key="11">
    <source>
        <dbReference type="RuleBase" id="RU364117"/>
    </source>
</evidence>
<comment type="catalytic activity">
    <reaction evidence="10 11">
        <text>ATP + H2O = ADP + phosphate + H(+)</text>
        <dbReference type="Rhea" id="RHEA:13065"/>
        <dbReference type="ChEBI" id="CHEBI:15377"/>
        <dbReference type="ChEBI" id="CHEBI:15378"/>
        <dbReference type="ChEBI" id="CHEBI:30616"/>
        <dbReference type="ChEBI" id="CHEBI:43474"/>
        <dbReference type="ChEBI" id="CHEBI:456216"/>
    </reaction>
</comment>
<dbReference type="InterPro" id="IPR027417">
    <property type="entry name" value="P-loop_NTPase"/>
</dbReference>
<dbReference type="NCBIfam" id="TIGR00614">
    <property type="entry name" value="recQ_fam"/>
    <property type="match status" value="2"/>
</dbReference>
<dbReference type="InterPro" id="IPR018982">
    <property type="entry name" value="RQC_domain"/>
</dbReference>
<evidence type="ECO:0000313" key="15">
    <source>
        <dbReference type="EMBL" id="OQR75948.1"/>
    </source>
</evidence>
<dbReference type="SMART" id="SM00956">
    <property type="entry name" value="RQC"/>
    <property type="match status" value="1"/>
</dbReference>
<protein>
    <recommendedName>
        <fullName evidence="11">ATP-dependent DNA helicase</fullName>
        <ecNumber evidence="11">5.6.2.4</ecNumber>
    </recommendedName>
</protein>
<dbReference type="GO" id="GO:0005524">
    <property type="term" value="F:ATP binding"/>
    <property type="evidence" value="ECO:0007669"/>
    <property type="project" value="UniProtKB-KW"/>
</dbReference>
<dbReference type="SUPFAM" id="SSF52540">
    <property type="entry name" value="P-loop containing nucleoside triphosphate hydrolases"/>
    <property type="match status" value="1"/>
</dbReference>
<dbReference type="Proteomes" id="UP000192247">
    <property type="component" value="Unassembled WGS sequence"/>
</dbReference>
<dbReference type="InterPro" id="IPR014001">
    <property type="entry name" value="Helicase_ATP-bd"/>
</dbReference>
<feature type="domain" description="Helicase C-terminal" evidence="14">
    <location>
        <begin position="133"/>
        <end position="281"/>
    </location>
</feature>
<sequence>VIYSILTDRKDNIVVMATGSGKSLCYQFPPVYLSKLAIVISPLISLMEDQVRALEQQGISATYLGSGQIKKDVIEANLFRGMYRLLYLTPEYISEHTELVTRLNDSIGVCLVAVDEAHCVSQWGHDFRPAYRALGAVRDKLKNIPFVALTATATARVQADIERSLSIDAIAYHAGMSPAKRRNSHEAFLMGRASVIVATVAFGMGIDKTDVRKVIHYGAPKDIESYYQEVGRAGRDGDESYCVVFWTPGDINSNRRLLNDIKDQAFLQHKNDMVSQMQTYLETAKCRRRTLIAHFSRTESAMIKTKINCCDNCNVNLKRSSGSSTENLDKTDFTSDAKLMLNAIKELDERFGMNMVVLHLSGSKSVKVKDWMKEMQSYGSGEKKSQEYWKALGALLMSEGFLHENAAKSDNKDYKYISRVGSKPFVNNIITTVSLTQKAARWLHSGTTLLLLPNRSIQKAMQERRGRSMERFNIASGPSSSSLIERRVADTVSIIKPCQKILFDRLVKIRNELAIDNDCPAPSIFDNKILSVVSEYCPKTVAELGDIPGVSGNKAERFGQPIIDAVREFCSLNGVSTFEGTSRIMTLTEVPSNVPQKAARSFLLFAQRKELSDIAKELGLQPTTVFGHLTECLSNGVSLDVERLGFKREQCLQVKETWERLGEGATISSVKEQVPEEINWPLLKLYQSYLKGGLPV</sequence>
<evidence type="ECO:0000259" key="12">
    <source>
        <dbReference type="PROSITE" id="PS50967"/>
    </source>
</evidence>
<evidence type="ECO:0000256" key="9">
    <source>
        <dbReference type="ARBA" id="ARBA00034617"/>
    </source>
</evidence>
<dbReference type="InterPro" id="IPR036388">
    <property type="entry name" value="WH-like_DNA-bd_sf"/>
</dbReference>
<evidence type="ECO:0000256" key="5">
    <source>
        <dbReference type="ARBA" id="ARBA00022806"/>
    </source>
</evidence>
<dbReference type="InterPro" id="IPR036390">
    <property type="entry name" value="WH_DNA-bd_sf"/>
</dbReference>
<evidence type="ECO:0000256" key="6">
    <source>
        <dbReference type="ARBA" id="ARBA00022840"/>
    </source>
</evidence>
<dbReference type="Gene3D" id="3.40.50.300">
    <property type="entry name" value="P-loop containing nucleotide triphosphate hydrolases"/>
    <property type="match status" value="1"/>
</dbReference>
<proteinExistence type="inferred from homology"/>
<feature type="non-terminal residue" evidence="15">
    <location>
        <position position="1"/>
    </location>
</feature>
<evidence type="ECO:0000256" key="8">
    <source>
        <dbReference type="ARBA" id="ARBA00023235"/>
    </source>
</evidence>
<name>A0A1V9XRG2_9ACAR</name>
<dbReference type="STRING" id="418985.A0A1V9XRG2"/>
<keyword evidence="4 11" id="KW-0378">Hydrolase</keyword>
<dbReference type="OrthoDB" id="10261556at2759"/>
<dbReference type="InterPro" id="IPR010997">
    <property type="entry name" value="HRDC-like_sf"/>
</dbReference>
<comment type="similarity">
    <text evidence="2 11">Belongs to the helicase family. RecQ subfamily.</text>
</comment>
<feature type="domain" description="HRDC" evidence="12">
    <location>
        <begin position="496"/>
        <end position="576"/>
    </location>
</feature>
<comment type="subcellular location">
    <subcellularLocation>
        <location evidence="11">Nucleus</location>
    </subcellularLocation>
</comment>
<dbReference type="Pfam" id="PF16124">
    <property type="entry name" value="RecQ_Zn_bind"/>
    <property type="match status" value="1"/>
</dbReference>
<dbReference type="SUPFAM" id="SSF46785">
    <property type="entry name" value="Winged helix' DNA-binding domain"/>
    <property type="match status" value="1"/>
</dbReference>
<keyword evidence="11" id="KW-0539">Nucleus</keyword>
<keyword evidence="3 11" id="KW-0547">Nucleotide-binding</keyword>
<comment type="cofactor">
    <cofactor evidence="1">
        <name>Zn(2+)</name>
        <dbReference type="ChEBI" id="CHEBI:29105"/>
    </cofactor>
</comment>
<dbReference type="Pfam" id="PF00271">
    <property type="entry name" value="Helicase_C"/>
    <property type="match status" value="1"/>
</dbReference>
<dbReference type="InterPro" id="IPR011545">
    <property type="entry name" value="DEAD/DEAH_box_helicase_dom"/>
</dbReference>
<evidence type="ECO:0000256" key="7">
    <source>
        <dbReference type="ARBA" id="ARBA00023125"/>
    </source>
</evidence>
<accession>A0A1V9XRG2</accession>
<dbReference type="PROSITE" id="PS50967">
    <property type="entry name" value="HRDC"/>
    <property type="match status" value="1"/>
</dbReference>
<evidence type="ECO:0000259" key="14">
    <source>
        <dbReference type="PROSITE" id="PS51194"/>
    </source>
</evidence>
<evidence type="ECO:0000256" key="4">
    <source>
        <dbReference type="ARBA" id="ARBA00022801"/>
    </source>
</evidence>
<keyword evidence="7" id="KW-0238">DNA-binding</keyword>
<dbReference type="InterPro" id="IPR029491">
    <property type="entry name" value="Helicase_HTH"/>
</dbReference>
<dbReference type="InterPro" id="IPR032284">
    <property type="entry name" value="RecQ_Zn-bd"/>
</dbReference>
<dbReference type="GO" id="GO:0009378">
    <property type="term" value="F:four-way junction helicase activity"/>
    <property type="evidence" value="ECO:0007669"/>
    <property type="project" value="TreeGrafter"/>
</dbReference>
<dbReference type="SMART" id="SM00490">
    <property type="entry name" value="HELICc"/>
    <property type="match status" value="1"/>
</dbReference>
<dbReference type="GO" id="GO:0043138">
    <property type="term" value="F:3'-5' DNA helicase activity"/>
    <property type="evidence" value="ECO:0007669"/>
    <property type="project" value="UniProtKB-EC"/>
</dbReference>
<dbReference type="Gene3D" id="1.10.10.10">
    <property type="entry name" value="Winged helix-like DNA-binding domain superfamily/Winged helix DNA-binding domain"/>
    <property type="match status" value="1"/>
</dbReference>
<dbReference type="EMBL" id="MNPL01005537">
    <property type="protein sequence ID" value="OQR75948.1"/>
    <property type="molecule type" value="Genomic_DNA"/>
</dbReference>
<dbReference type="InterPro" id="IPR004589">
    <property type="entry name" value="DNA_helicase_ATP-dep_RecQ"/>
</dbReference>